<organism evidence="1 2">
    <name type="scientific">Auriscalpium vulgare</name>
    <dbReference type="NCBI Taxonomy" id="40419"/>
    <lineage>
        <taxon>Eukaryota</taxon>
        <taxon>Fungi</taxon>
        <taxon>Dikarya</taxon>
        <taxon>Basidiomycota</taxon>
        <taxon>Agaricomycotina</taxon>
        <taxon>Agaricomycetes</taxon>
        <taxon>Russulales</taxon>
        <taxon>Auriscalpiaceae</taxon>
        <taxon>Auriscalpium</taxon>
    </lineage>
</organism>
<name>A0ACB8RV46_9AGAM</name>
<protein>
    <submittedName>
        <fullName evidence="1">Uncharacterized protein</fullName>
    </submittedName>
</protein>
<gene>
    <name evidence="1" type="ORF">FA95DRAFT_1204630</name>
</gene>
<reference evidence="1" key="1">
    <citation type="submission" date="2021-02" db="EMBL/GenBank/DDBJ databases">
        <authorList>
            <consortium name="DOE Joint Genome Institute"/>
            <person name="Ahrendt S."/>
            <person name="Looney B.P."/>
            <person name="Miyauchi S."/>
            <person name="Morin E."/>
            <person name="Drula E."/>
            <person name="Courty P.E."/>
            <person name="Chicoki N."/>
            <person name="Fauchery L."/>
            <person name="Kohler A."/>
            <person name="Kuo A."/>
            <person name="Labutti K."/>
            <person name="Pangilinan J."/>
            <person name="Lipzen A."/>
            <person name="Riley R."/>
            <person name="Andreopoulos W."/>
            <person name="He G."/>
            <person name="Johnson J."/>
            <person name="Barry K.W."/>
            <person name="Grigoriev I.V."/>
            <person name="Nagy L."/>
            <person name="Hibbett D."/>
            <person name="Henrissat B."/>
            <person name="Matheny P.B."/>
            <person name="Labbe J."/>
            <person name="Martin F."/>
        </authorList>
    </citation>
    <scope>NUCLEOTIDE SEQUENCE</scope>
    <source>
        <strain evidence="1">FP105234-sp</strain>
    </source>
</reference>
<proteinExistence type="predicted"/>
<dbReference type="Proteomes" id="UP000814033">
    <property type="component" value="Unassembled WGS sequence"/>
</dbReference>
<evidence type="ECO:0000313" key="1">
    <source>
        <dbReference type="EMBL" id="KAI0047661.1"/>
    </source>
</evidence>
<evidence type="ECO:0000313" key="2">
    <source>
        <dbReference type="Proteomes" id="UP000814033"/>
    </source>
</evidence>
<accession>A0ACB8RV46</accession>
<comment type="caution">
    <text evidence="1">The sequence shown here is derived from an EMBL/GenBank/DDBJ whole genome shotgun (WGS) entry which is preliminary data.</text>
</comment>
<keyword evidence="2" id="KW-1185">Reference proteome</keyword>
<sequence>MFLLACPLVTYLLCCLICNSISWSSFRCENRSEPSCDTSQLLRGGGIGSDSSDCLGRSNGVDGTWRFGAGHAASARLRRENNVTVTAATSNLGHFEVGCNLADARLAPSQPRLSLRGHLTRFAGPKNVNSLERTDQKTGAAQRVRSN</sequence>
<reference evidence="1" key="2">
    <citation type="journal article" date="2022" name="New Phytol.">
        <title>Evolutionary transition to the ectomycorrhizal habit in the genomes of a hyperdiverse lineage of mushroom-forming fungi.</title>
        <authorList>
            <person name="Looney B."/>
            <person name="Miyauchi S."/>
            <person name="Morin E."/>
            <person name="Drula E."/>
            <person name="Courty P.E."/>
            <person name="Kohler A."/>
            <person name="Kuo A."/>
            <person name="LaButti K."/>
            <person name="Pangilinan J."/>
            <person name="Lipzen A."/>
            <person name="Riley R."/>
            <person name="Andreopoulos W."/>
            <person name="He G."/>
            <person name="Johnson J."/>
            <person name="Nolan M."/>
            <person name="Tritt A."/>
            <person name="Barry K.W."/>
            <person name="Grigoriev I.V."/>
            <person name="Nagy L.G."/>
            <person name="Hibbett D."/>
            <person name="Henrissat B."/>
            <person name="Matheny P.B."/>
            <person name="Labbe J."/>
            <person name="Martin F.M."/>
        </authorList>
    </citation>
    <scope>NUCLEOTIDE SEQUENCE</scope>
    <source>
        <strain evidence="1">FP105234-sp</strain>
    </source>
</reference>
<dbReference type="EMBL" id="MU275900">
    <property type="protein sequence ID" value="KAI0047661.1"/>
    <property type="molecule type" value="Genomic_DNA"/>
</dbReference>